<evidence type="ECO:0000256" key="3">
    <source>
        <dbReference type="ARBA" id="ARBA00022512"/>
    </source>
</evidence>
<evidence type="ECO:0000313" key="13">
    <source>
        <dbReference type="Proteomes" id="UP000002051"/>
    </source>
</evidence>
<dbReference type="HOGENOM" id="CLU_016031_2_2_1"/>
<feature type="signal peptide" evidence="10">
    <location>
        <begin position="1"/>
        <end position="20"/>
    </location>
</feature>
<evidence type="ECO:0000256" key="6">
    <source>
        <dbReference type="ARBA" id="ARBA00023295"/>
    </source>
</evidence>
<reference evidence="12" key="3">
    <citation type="submission" date="2015-04" db="UniProtKB">
        <authorList>
            <consortium name="EnsemblPlants"/>
        </authorList>
    </citation>
    <scope>IDENTIFICATION</scope>
    <source>
        <strain evidence="12">cv. Jemalong A17</strain>
    </source>
</reference>
<dbReference type="GO" id="GO:0071555">
    <property type="term" value="P:cell wall organization"/>
    <property type="evidence" value="ECO:0007669"/>
    <property type="project" value="UniProtKB-KW"/>
</dbReference>
<protein>
    <submittedName>
        <fullName evidence="11">Polygalacturonase</fullName>
    </submittedName>
</protein>
<sequence length="365" mass="40145">MDIGICTFVLLLLMASSSRSQSVVLDVTKHATISVGEITEALIATWKEACASTSSSKILIPKGTYKLKQVNLRGPCNAPIEIQVDGTIEAPADLTQLDGKYQWIIFGYFDFFTLSGVGTFDGLGEVAWKQNGCGKNKNCNMLSMNFGFYFLNNSIIKGITSKDSKYFHVNVFGCKNLTFMDFSATAPATSPNRDGSKQITILNVTCGPGHGISVGSLGKYSNEEPLEYITVRNCTLRNTDNGLRIKTWPTTPITYDLVSNLHFENIIMDNVSNPVIIIDQDKVTFKDITGTSATQNGVVLICSSGVPCEEVVLSNIDSHSMELVSMLHVPTLNQIFWAMHLNVKLRKPGFDLFCFYSIVCLLCTY</sequence>
<organism evidence="11 13">
    <name type="scientific">Medicago truncatula</name>
    <name type="common">Barrel medic</name>
    <name type="synonym">Medicago tribuloides</name>
    <dbReference type="NCBI Taxonomy" id="3880"/>
    <lineage>
        <taxon>Eukaryota</taxon>
        <taxon>Viridiplantae</taxon>
        <taxon>Streptophyta</taxon>
        <taxon>Embryophyta</taxon>
        <taxon>Tracheophyta</taxon>
        <taxon>Spermatophyta</taxon>
        <taxon>Magnoliopsida</taxon>
        <taxon>eudicotyledons</taxon>
        <taxon>Gunneridae</taxon>
        <taxon>Pentapetalae</taxon>
        <taxon>rosids</taxon>
        <taxon>fabids</taxon>
        <taxon>Fabales</taxon>
        <taxon>Fabaceae</taxon>
        <taxon>Papilionoideae</taxon>
        <taxon>50 kb inversion clade</taxon>
        <taxon>NPAAA clade</taxon>
        <taxon>Hologalegina</taxon>
        <taxon>IRL clade</taxon>
        <taxon>Trifolieae</taxon>
        <taxon>Medicago</taxon>
    </lineage>
</organism>
<evidence type="ECO:0000256" key="8">
    <source>
        <dbReference type="PROSITE-ProRule" id="PRU10052"/>
    </source>
</evidence>
<dbReference type="PaxDb" id="3880-AES67852"/>
<accession>A0A0C3V908</accession>
<dbReference type="eggNOG" id="ENOG502QRSR">
    <property type="taxonomic scope" value="Eukaryota"/>
</dbReference>
<dbReference type="Gene3D" id="2.160.20.10">
    <property type="entry name" value="Single-stranded right-handed beta-helix, Pectin lyase-like"/>
    <property type="match status" value="2"/>
</dbReference>
<evidence type="ECO:0000256" key="7">
    <source>
        <dbReference type="ARBA" id="ARBA00023316"/>
    </source>
</evidence>
<dbReference type="STRING" id="3880.G7IUI0"/>
<evidence type="ECO:0000256" key="1">
    <source>
        <dbReference type="ARBA" id="ARBA00004191"/>
    </source>
</evidence>
<evidence type="ECO:0000313" key="11">
    <source>
        <dbReference type="EMBL" id="AES67852.2"/>
    </source>
</evidence>
<reference evidence="11 13" key="1">
    <citation type="journal article" date="2011" name="Nature">
        <title>The Medicago genome provides insight into the evolution of rhizobial symbioses.</title>
        <authorList>
            <person name="Young N.D."/>
            <person name="Debelle F."/>
            <person name="Oldroyd G.E."/>
            <person name="Geurts R."/>
            <person name="Cannon S.B."/>
            <person name="Udvardi M.K."/>
            <person name="Benedito V.A."/>
            <person name="Mayer K.F."/>
            <person name="Gouzy J."/>
            <person name="Schoof H."/>
            <person name="Van de Peer Y."/>
            <person name="Proost S."/>
            <person name="Cook D.R."/>
            <person name="Meyers B.C."/>
            <person name="Spannagl M."/>
            <person name="Cheung F."/>
            <person name="De Mita S."/>
            <person name="Krishnakumar V."/>
            <person name="Gundlach H."/>
            <person name="Zhou S."/>
            <person name="Mudge J."/>
            <person name="Bharti A.K."/>
            <person name="Murray J.D."/>
            <person name="Naoumkina M.A."/>
            <person name="Rosen B."/>
            <person name="Silverstein K.A."/>
            <person name="Tang H."/>
            <person name="Rombauts S."/>
            <person name="Zhao P.X."/>
            <person name="Zhou P."/>
            <person name="Barbe V."/>
            <person name="Bardou P."/>
            <person name="Bechner M."/>
            <person name="Bellec A."/>
            <person name="Berger A."/>
            <person name="Berges H."/>
            <person name="Bidwell S."/>
            <person name="Bisseling T."/>
            <person name="Choisne N."/>
            <person name="Couloux A."/>
            <person name="Denny R."/>
            <person name="Deshpande S."/>
            <person name="Dai X."/>
            <person name="Doyle J.J."/>
            <person name="Dudez A.M."/>
            <person name="Farmer A.D."/>
            <person name="Fouteau S."/>
            <person name="Franken C."/>
            <person name="Gibelin C."/>
            <person name="Gish J."/>
            <person name="Goldstein S."/>
            <person name="Gonzalez A.J."/>
            <person name="Green P.J."/>
            <person name="Hallab A."/>
            <person name="Hartog M."/>
            <person name="Hua A."/>
            <person name="Humphray S.J."/>
            <person name="Jeong D.H."/>
            <person name="Jing Y."/>
            <person name="Jocker A."/>
            <person name="Kenton S.M."/>
            <person name="Kim D.J."/>
            <person name="Klee K."/>
            <person name="Lai H."/>
            <person name="Lang C."/>
            <person name="Lin S."/>
            <person name="Macmil S.L."/>
            <person name="Magdelenat G."/>
            <person name="Matthews L."/>
            <person name="McCorrison J."/>
            <person name="Monaghan E.L."/>
            <person name="Mun J.H."/>
            <person name="Najar F.Z."/>
            <person name="Nicholson C."/>
            <person name="Noirot C."/>
            <person name="O'Bleness M."/>
            <person name="Paule C.R."/>
            <person name="Poulain J."/>
            <person name="Prion F."/>
            <person name="Qin B."/>
            <person name="Qu C."/>
            <person name="Retzel E.F."/>
            <person name="Riddle C."/>
            <person name="Sallet E."/>
            <person name="Samain S."/>
            <person name="Samson N."/>
            <person name="Sanders I."/>
            <person name="Saurat O."/>
            <person name="Scarpelli C."/>
            <person name="Schiex T."/>
            <person name="Segurens B."/>
            <person name="Severin A.J."/>
            <person name="Sherrier D.J."/>
            <person name="Shi R."/>
            <person name="Sims S."/>
            <person name="Singer S.R."/>
            <person name="Sinharoy S."/>
            <person name="Sterck L."/>
            <person name="Viollet A."/>
            <person name="Wang B.B."/>
            <person name="Wang K."/>
            <person name="Wang M."/>
            <person name="Wang X."/>
            <person name="Warfsmann J."/>
            <person name="Weissenbach J."/>
            <person name="White D.D."/>
            <person name="White J.D."/>
            <person name="Wiley G.B."/>
            <person name="Wincker P."/>
            <person name="Xing Y."/>
            <person name="Yang L."/>
            <person name="Yao Z."/>
            <person name="Ying F."/>
            <person name="Zhai J."/>
            <person name="Zhou L."/>
            <person name="Zuber A."/>
            <person name="Denarie J."/>
            <person name="Dixon R.A."/>
            <person name="May G.D."/>
            <person name="Schwartz D.C."/>
            <person name="Rogers J."/>
            <person name="Quetier F."/>
            <person name="Town C.D."/>
            <person name="Roe B.A."/>
        </authorList>
    </citation>
    <scope>NUCLEOTIDE SEQUENCE [LARGE SCALE GENOMIC DNA]</scope>
    <source>
        <strain evidence="11">A17</strain>
        <strain evidence="12 13">cv. Jemalong A17</strain>
    </source>
</reference>
<proteinExistence type="inferred from homology"/>
<name>G7IUI0_MEDTR</name>
<dbReference type="GO" id="GO:0005975">
    <property type="term" value="P:carbohydrate metabolic process"/>
    <property type="evidence" value="ECO:0007669"/>
    <property type="project" value="InterPro"/>
</dbReference>
<keyword evidence="6 9" id="KW-0326">Glycosidase</keyword>
<comment type="similarity">
    <text evidence="2 9">Belongs to the glycosyl hydrolase 28 family.</text>
</comment>
<evidence type="ECO:0000256" key="4">
    <source>
        <dbReference type="ARBA" id="ARBA00022525"/>
    </source>
</evidence>
<dbReference type="AlphaFoldDB" id="G7IUI0"/>
<dbReference type="EMBL" id="CM001218">
    <property type="protein sequence ID" value="AES67852.2"/>
    <property type="molecule type" value="Genomic_DNA"/>
</dbReference>
<keyword evidence="4" id="KW-0964">Secreted</keyword>
<dbReference type="PROSITE" id="PS00502">
    <property type="entry name" value="POLYGALACTURONASE"/>
    <property type="match status" value="1"/>
</dbReference>
<dbReference type="InterPro" id="IPR000743">
    <property type="entry name" value="Glyco_hydro_28"/>
</dbReference>
<keyword evidence="7" id="KW-0961">Cell wall biogenesis/degradation</keyword>
<dbReference type="GO" id="GO:0004650">
    <property type="term" value="F:polygalacturonase activity"/>
    <property type="evidence" value="ECO:0007669"/>
    <property type="project" value="InterPro"/>
</dbReference>
<keyword evidence="13" id="KW-1185">Reference proteome</keyword>
<dbReference type="InterPro" id="IPR012334">
    <property type="entry name" value="Pectin_lyas_fold"/>
</dbReference>
<evidence type="ECO:0000256" key="5">
    <source>
        <dbReference type="ARBA" id="ARBA00022801"/>
    </source>
</evidence>
<accession>G7IUI0</accession>
<dbReference type="EnsemblPlants" id="AES67852">
    <property type="protein sequence ID" value="AES67852"/>
    <property type="gene ID" value="MTR_2g100040"/>
</dbReference>
<keyword evidence="3" id="KW-0134">Cell wall</keyword>
<keyword evidence="10" id="KW-0732">Signal</keyword>
<dbReference type="InterPro" id="IPR011050">
    <property type="entry name" value="Pectin_lyase_fold/virulence"/>
</dbReference>
<evidence type="ECO:0000313" key="12">
    <source>
        <dbReference type="EnsemblPlants" id="AES67852"/>
    </source>
</evidence>
<dbReference type="Proteomes" id="UP000002051">
    <property type="component" value="Chromosome 2"/>
</dbReference>
<comment type="subcellular location">
    <subcellularLocation>
        <location evidence="1">Secreted</location>
        <location evidence="1">Cell wall</location>
    </subcellularLocation>
</comment>
<dbReference type="SUPFAM" id="SSF51126">
    <property type="entry name" value="Pectin lyase-like"/>
    <property type="match status" value="1"/>
</dbReference>
<keyword evidence="5 9" id="KW-0378">Hydrolase</keyword>
<evidence type="ECO:0000256" key="9">
    <source>
        <dbReference type="RuleBase" id="RU361169"/>
    </source>
</evidence>
<evidence type="ECO:0000256" key="10">
    <source>
        <dbReference type="SAM" id="SignalP"/>
    </source>
</evidence>
<dbReference type="PANTHER" id="PTHR31375">
    <property type="match status" value="1"/>
</dbReference>
<feature type="chain" id="PRO_5014572440" evidence="10">
    <location>
        <begin position="21"/>
        <end position="365"/>
    </location>
</feature>
<reference evidence="11 13" key="2">
    <citation type="journal article" date="2014" name="BMC Genomics">
        <title>An improved genome release (version Mt4.0) for the model legume Medicago truncatula.</title>
        <authorList>
            <person name="Tang H."/>
            <person name="Krishnakumar V."/>
            <person name="Bidwell S."/>
            <person name="Rosen B."/>
            <person name="Chan A."/>
            <person name="Zhou S."/>
            <person name="Gentzbittel L."/>
            <person name="Childs K.L."/>
            <person name="Yandell M."/>
            <person name="Gundlach H."/>
            <person name="Mayer K.F."/>
            <person name="Schwartz D.C."/>
            <person name="Town C.D."/>
        </authorList>
    </citation>
    <scope>GENOME REANNOTATION</scope>
    <source>
        <strain evidence="12 13">cv. Jemalong A17</strain>
    </source>
</reference>
<feature type="active site" evidence="8">
    <location>
        <position position="210"/>
    </location>
</feature>
<evidence type="ECO:0000256" key="2">
    <source>
        <dbReference type="ARBA" id="ARBA00008834"/>
    </source>
</evidence>
<dbReference type="Pfam" id="PF00295">
    <property type="entry name" value="Glyco_hydro_28"/>
    <property type="match status" value="2"/>
</dbReference>
<gene>
    <name evidence="11" type="ordered locus">MTR_2g100040</name>
</gene>